<dbReference type="AlphaFoldDB" id="A0A8S3K5E6"/>
<protein>
    <submittedName>
        <fullName evidence="1">Uncharacterized protein</fullName>
    </submittedName>
</protein>
<dbReference type="Proteomes" id="UP000676336">
    <property type="component" value="Unassembled WGS sequence"/>
</dbReference>
<feature type="non-terminal residue" evidence="1">
    <location>
        <position position="1"/>
    </location>
</feature>
<sequence>MTESSSSLVSMNSPSTFPFFKCTFLDKDTDLNEVPIWNSNIATLLSYWLQQSAKHDDIFGSFRWANTNTDSL</sequence>
<accession>A0A8S3K5E6</accession>
<comment type="caution">
    <text evidence="1">The sequence shown here is derived from an EMBL/GenBank/DDBJ whole genome shotgun (WGS) entry which is preliminary data.</text>
</comment>
<name>A0A8S3K5E6_9BILA</name>
<reference evidence="1" key="1">
    <citation type="submission" date="2021-02" db="EMBL/GenBank/DDBJ databases">
        <authorList>
            <person name="Nowell W R."/>
        </authorList>
    </citation>
    <scope>NUCLEOTIDE SEQUENCE</scope>
</reference>
<organism evidence="1 2">
    <name type="scientific">Rotaria magnacalcarata</name>
    <dbReference type="NCBI Taxonomy" id="392030"/>
    <lineage>
        <taxon>Eukaryota</taxon>
        <taxon>Metazoa</taxon>
        <taxon>Spiralia</taxon>
        <taxon>Gnathifera</taxon>
        <taxon>Rotifera</taxon>
        <taxon>Eurotatoria</taxon>
        <taxon>Bdelloidea</taxon>
        <taxon>Philodinida</taxon>
        <taxon>Philodinidae</taxon>
        <taxon>Rotaria</taxon>
    </lineage>
</organism>
<proteinExistence type="predicted"/>
<evidence type="ECO:0000313" key="1">
    <source>
        <dbReference type="EMBL" id="CAF5225030.1"/>
    </source>
</evidence>
<gene>
    <name evidence="1" type="ORF">SMN809_LOCUS84096</name>
</gene>
<dbReference type="EMBL" id="CAJOBI010358339">
    <property type="protein sequence ID" value="CAF5225030.1"/>
    <property type="molecule type" value="Genomic_DNA"/>
</dbReference>
<evidence type="ECO:0000313" key="2">
    <source>
        <dbReference type="Proteomes" id="UP000676336"/>
    </source>
</evidence>